<keyword evidence="5" id="KW-1185">Reference proteome</keyword>
<evidence type="ECO:0000256" key="2">
    <source>
        <dbReference type="SAM" id="Phobius"/>
    </source>
</evidence>
<comment type="caution">
    <text evidence="4">The sequence shown here is derived from an EMBL/GenBank/DDBJ whole genome shotgun (WGS) entry which is preliminary data.</text>
</comment>
<feature type="transmembrane region" description="Helical" evidence="2">
    <location>
        <begin position="403"/>
        <end position="424"/>
    </location>
</feature>
<dbReference type="PANTHER" id="PTHR35041:SF6">
    <property type="entry name" value="FORMYLMETHIONINE DEFORMYLASE-LIKE PROTEIN-RELATED"/>
    <property type="match status" value="1"/>
</dbReference>
<name>A0A9P4UWN4_9PLEO</name>
<protein>
    <submittedName>
        <fullName evidence="4">Uncharacterized protein</fullName>
    </submittedName>
</protein>
<dbReference type="AlphaFoldDB" id="A0A9P4UWN4"/>
<accession>A0A9P4UWN4</accession>
<dbReference type="Proteomes" id="UP000799444">
    <property type="component" value="Unassembled WGS sequence"/>
</dbReference>
<dbReference type="EMBL" id="ML996200">
    <property type="protein sequence ID" value="KAF2731232.1"/>
    <property type="molecule type" value="Genomic_DNA"/>
</dbReference>
<keyword evidence="2" id="KW-0472">Membrane</keyword>
<keyword evidence="2" id="KW-1133">Transmembrane helix</keyword>
<evidence type="ECO:0000313" key="4">
    <source>
        <dbReference type="EMBL" id="KAF2731232.1"/>
    </source>
</evidence>
<evidence type="ECO:0000313" key="5">
    <source>
        <dbReference type="Proteomes" id="UP000799444"/>
    </source>
</evidence>
<feature type="region of interest" description="Disordered" evidence="1">
    <location>
        <begin position="486"/>
        <end position="531"/>
    </location>
</feature>
<reference evidence="4" key="1">
    <citation type="journal article" date="2020" name="Stud. Mycol.">
        <title>101 Dothideomycetes genomes: a test case for predicting lifestyles and emergence of pathogens.</title>
        <authorList>
            <person name="Haridas S."/>
            <person name="Albert R."/>
            <person name="Binder M."/>
            <person name="Bloem J."/>
            <person name="Labutti K."/>
            <person name="Salamov A."/>
            <person name="Andreopoulos B."/>
            <person name="Baker S."/>
            <person name="Barry K."/>
            <person name="Bills G."/>
            <person name="Bluhm B."/>
            <person name="Cannon C."/>
            <person name="Castanera R."/>
            <person name="Culley D."/>
            <person name="Daum C."/>
            <person name="Ezra D."/>
            <person name="Gonzalez J."/>
            <person name="Henrissat B."/>
            <person name="Kuo A."/>
            <person name="Liang C."/>
            <person name="Lipzen A."/>
            <person name="Lutzoni F."/>
            <person name="Magnuson J."/>
            <person name="Mondo S."/>
            <person name="Nolan M."/>
            <person name="Ohm R."/>
            <person name="Pangilinan J."/>
            <person name="Park H.-J."/>
            <person name="Ramirez L."/>
            <person name="Alfaro M."/>
            <person name="Sun H."/>
            <person name="Tritt A."/>
            <person name="Yoshinaga Y."/>
            <person name="Zwiers L.-H."/>
            <person name="Turgeon B."/>
            <person name="Goodwin S."/>
            <person name="Spatafora J."/>
            <person name="Crous P."/>
            <person name="Grigoriev I."/>
        </authorList>
    </citation>
    <scope>NUCLEOTIDE SEQUENCE</scope>
    <source>
        <strain evidence="4">CBS 125425</strain>
    </source>
</reference>
<sequence>MSPLLTLLSLTTFLPLALGAVIPRQDVLICLTQPDLPILKVKHIKKESIRGASCCATTSCGRGPAWEEILGNRRQVEVERPNGENPSYTLDFMGPALECSDTNFTDLTEAFNISLSTDSPFEYGPFEDGVFEDRLYTSEPSVSNGTTFQIRYYSGQKSIEIAMLASDVRSYFPCLPYNHDHAINETGFSNFKPVNVTLIQPKTKRKCIAAAAEYTIKISFDNGRQNVEYATKGVTPLPMHTPEACAKSPETCILYSDSRGANFSPLRSWEEYTNVLAVLDILGLALNYESQEYGFYELSIPSLRSHQLPNRSIVQACEVNSSIRSYSDASCSVLPFASFNSRRRNGYLIDPSTTLNLTEEMLNDVLVNLTLASLSLNTWSELVNGTDNKTFNIYHFENKLNFFLSYGLCLLLTIPVLVMGLFALRKNGMTAIDGGFTQILMTTTGRTRLNEVAVNGCFGGDQNIPTGFKRMNIRFGELIWDEEMQKKDSSYSGTPSRDEQNPTLPDQDPDYEDGLQETIEANNGTGYTKLASGITTSTSTISVARRVGFGTAEETRPLN</sequence>
<feature type="chain" id="PRO_5040516706" evidence="3">
    <location>
        <begin position="20"/>
        <end position="559"/>
    </location>
</feature>
<keyword evidence="2" id="KW-0812">Transmembrane</keyword>
<proteinExistence type="predicted"/>
<dbReference type="PANTHER" id="PTHR35041">
    <property type="entry name" value="MEDIATOR OF RNA POLYMERASE II TRANSCRIPTION SUBUNIT 1"/>
    <property type="match status" value="1"/>
</dbReference>
<evidence type="ECO:0000256" key="3">
    <source>
        <dbReference type="SAM" id="SignalP"/>
    </source>
</evidence>
<keyword evidence="3" id="KW-0732">Signal</keyword>
<gene>
    <name evidence="4" type="ORF">EJ04DRAFT_584008</name>
</gene>
<feature type="signal peptide" evidence="3">
    <location>
        <begin position="1"/>
        <end position="19"/>
    </location>
</feature>
<organism evidence="4 5">
    <name type="scientific">Polyplosphaeria fusca</name>
    <dbReference type="NCBI Taxonomy" id="682080"/>
    <lineage>
        <taxon>Eukaryota</taxon>
        <taxon>Fungi</taxon>
        <taxon>Dikarya</taxon>
        <taxon>Ascomycota</taxon>
        <taxon>Pezizomycotina</taxon>
        <taxon>Dothideomycetes</taxon>
        <taxon>Pleosporomycetidae</taxon>
        <taxon>Pleosporales</taxon>
        <taxon>Tetraplosphaeriaceae</taxon>
        <taxon>Polyplosphaeria</taxon>
    </lineage>
</organism>
<evidence type="ECO:0000256" key="1">
    <source>
        <dbReference type="SAM" id="MobiDB-lite"/>
    </source>
</evidence>
<dbReference type="OrthoDB" id="5322539at2759"/>